<organism evidence="2 3">
    <name type="scientific">Catenulispora pinistramenti</name>
    <dbReference type="NCBI Taxonomy" id="2705254"/>
    <lineage>
        <taxon>Bacteria</taxon>
        <taxon>Bacillati</taxon>
        <taxon>Actinomycetota</taxon>
        <taxon>Actinomycetes</taxon>
        <taxon>Catenulisporales</taxon>
        <taxon>Catenulisporaceae</taxon>
        <taxon>Catenulispora</taxon>
    </lineage>
</organism>
<feature type="region of interest" description="Disordered" evidence="1">
    <location>
        <begin position="1"/>
        <end position="21"/>
    </location>
</feature>
<keyword evidence="3" id="KW-1185">Reference proteome</keyword>
<evidence type="ECO:0000256" key="1">
    <source>
        <dbReference type="SAM" id="MobiDB-lite"/>
    </source>
</evidence>
<evidence type="ECO:0000313" key="3">
    <source>
        <dbReference type="Proteomes" id="UP000730482"/>
    </source>
</evidence>
<evidence type="ECO:0000313" key="2">
    <source>
        <dbReference type="EMBL" id="MBS2549058.1"/>
    </source>
</evidence>
<protein>
    <submittedName>
        <fullName evidence="2">Uncharacterized protein</fullName>
    </submittedName>
</protein>
<comment type="caution">
    <text evidence="2">The sequence shown here is derived from an EMBL/GenBank/DDBJ whole genome shotgun (WGS) entry which is preliminary data.</text>
</comment>
<reference evidence="2 3" key="1">
    <citation type="submission" date="2020-02" db="EMBL/GenBank/DDBJ databases">
        <title>Acidophilic actinobacteria isolated from forest soil.</title>
        <authorList>
            <person name="Golinska P."/>
        </authorList>
    </citation>
    <scope>NUCLEOTIDE SEQUENCE [LARGE SCALE GENOMIC DNA]</scope>
    <source>
        <strain evidence="2 3">NL8</strain>
    </source>
</reference>
<dbReference type="Proteomes" id="UP000730482">
    <property type="component" value="Unassembled WGS sequence"/>
</dbReference>
<accession>A0ABS5KSN3</accession>
<dbReference type="RefSeq" id="WP_212010635.1">
    <property type="nucleotide sequence ID" value="NZ_JAAFYZ010000062.1"/>
</dbReference>
<name>A0ABS5KSN3_9ACTN</name>
<proteinExistence type="predicted"/>
<dbReference type="EMBL" id="JAAFYZ010000062">
    <property type="protein sequence ID" value="MBS2549058.1"/>
    <property type="molecule type" value="Genomic_DNA"/>
</dbReference>
<feature type="compositionally biased region" description="Low complexity" evidence="1">
    <location>
        <begin position="1"/>
        <end position="20"/>
    </location>
</feature>
<gene>
    <name evidence="2" type="ORF">KGQ19_19515</name>
</gene>
<sequence>MSAAASGVAAARPPSAARNSWTRSGSLRLSARILSIQALFSRSRAARYSAACGSIGGASIGGGSVPAPRRGITRLRIASGSSQTSSDGWAVVVAALIDHSPACWLGVPDCSERS</sequence>